<name>J9FJ62_9ZZZZ</name>
<keyword evidence="1" id="KW-0472">Membrane</keyword>
<accession>J9FJ62</accession>
<evidence type="ECO:0000256" key="1">
    <source>
        <dbReference type="SAM" id="Phobius"/>
    </source>
</evidence>
<keyword evidence="1" id="KW-0812">Transmembrane</keyword>
<keyword evidence="1" id="KW-1133">Transmembrane helix</keyword>
<evidence type="ECO:0000313" key="2">
    <source>
        <dbReference type="EMBL" id="EJW89667.1"/>
    </source>
</evidence>
<feature type="transmembrane region" description="Helical" evidence="1">
    <location>
        <begin position="28"/>
        <end position="51"/>
    </location>
</feature>
<gene>
    <name evidence="2" type="ORF">EVA_22267</name>
</gene>
<protein>
    <submittedName>
        <fullName evidence="2">Membrane protein</fullName>
    </submittedName>
</protein>
<feature type="transmembrane region" description="Helical" evidence="1">
    <location>
        <begin position="6"/>
        <end position="21"/>
    </location>
</feature>
<reference evidence="2" key="1">
    <citation type="journal article" date="2012" name="PLoS ONE">
        <title>Gene sets for utilization of primary and secondary nutrition supplies in the distal gut of endangered iberian lynx.</title>
        <authorList>
            <person name="Alcaide M."/>
            <person name="Messina E."/>
            <person name="Richter M."/>
            <person name="Bargiela R."/>
            <person name="Peplies J."/>
            <person name="Huws S.A."/>
            <person name="Newbold C.J."/>
            <person name="Golyshin P.N."/>
            <person name="Simon M.A."/>
            <person name="Lopez G."/>
            <person name="Yakimov M.M."/>
            <person name="Ferrer M."/>
        </authorList>
    </citation>
    <scope>NUCLEOTIDE SEQUENCE</scope>
</reference>
<comment type="caution">
    <text evidence="2">The sequence shown here is derived from an EMBL/GenBank/DDBJ whole genome shotgun (WGS) entry which is preliminary data.</text>
</comment>
<sequence length="57" mass="6710">MKPCFAHFSVICFVCFSYFILKPAAFQIFVKAFISFCFLFHHFFTFSSSFFNLSISL</sequence>
<proteinExistence type="predicted"/>
<organism evidence="2">
    <name type="scientific">gut metagenome</name>
    <dbReference type="NCBI Taxonomy" id="749906"/>
    <lineage>
        <taxon>unclassified sequences</taxon>
        <taxon>metagenomes</taxon>
        <taxon>organismal metagenomes</taxon>
    </lineage>
</organism>
<dbReference type="AlphaFoldDB" id="J9FJ62"/>
<dbReference type="EMBL" id="AMCI01009345">
    <property type="protein sequence ID" value="EJW89667.1"/>
    <property type="molecule type" value="Genomic_DNA"/>
</dbReference>